<organism evidence="3 4">
    <name type="scientific">Streptomyces griseoaurantiacus</name>
    <dbReference type="NCBI Taxonomy" id="68213"/>
    <lineage>
        <taxon>Bacteria</taxon>
        <taxon>Bacillati</taxon>
        <taxon>Actinomycetota</taxon>
        <taxon>Actinomycetes</taxon>
        <taxon>Kitasatosporales</taxon>
        <taxon>Streptomycetaceae</taxon>
        <taxon>Streptomyces</taxon>
        <taxon>Streptomyces aurantiacus group</taxon>
    </lineage>
</organism>
<proteinExistence type="predicted"/>
<dbReference type="InterPro" id="IPR011251">
    <property type="entry name" value="Luciferase-like_dom"/>
</dbReference>
<dbReference type="PANTHER" id="PTHR43244">
    <property type="match status" value="1"/>
</dbReference>
<accession>A0A1G7TQI4</accession>
<dbReference type="Pfam" id="PF00296">
    <property type="entry name" value="Bac_luciferase"/>
    <property type="match status" value="1"/>
</dbReference>
<reference evidence="3 4" key="1">
    <citation type="submission" date="2016-10" db="EMBL/GenBank/DDBJ databases">
        <authorList>
            <person name="de Groot N.N."/>
        </authorList>
    </citation>
    <scope>NUCLEOTIDE SEQUENCE [LARGE SCALE GENOMIC DNA]</scope>
    <source>
        <strain evidence="3 4">CGMCC 4.1859</strain>
    </source>
</reference>
<evidence type="ECO:0000256" key="1">
    <source>
        <dbReference type="ARBA" id="ARBA00023002"/>
    </source>
</evidence>
<evidence type="ECO:0000259" key="2">
    <source>
        <dbReference type="Pfam" id="PF00296"/>
    </source>
</evidence>
<dbReference type="EMBL" id="FNAX01000018">
    <property type="protein sequence ID" value="SDG37593.1"/>
    <property type="molecule type" value="Genomic_DNA"/>
</dbReference>
<dbReference type="GO" id="GO:0016705">
    <property type="term" value="F:oxidoreductase activity, acting on paired donors, with incorporation or reduction of molecular oxygen"/>
    <property type="evidence" value="ECO:0007669"/>
    <property type="project" value="InterPro"/>
</dbReference>
<sequence length="352" mass="37419">MRIAMALPYAGSGFRETAARLVDYERAGLDRVTVREAYGWDAVSQLGYLAAVTARVELASGVLPLPTRTPALLAMTAAGLDHVSGGRFVLGLGVSGPQVVEGFHGVPADAPLARTRAVVGICRTVWRREPLTYRDRHYRIPLTAEDGGTGLGKPLKLINRPERDRIPIVLAAMGPRSVALAAEIAEGWEPIWFHPERAGQVWGGALAEGAARRAPALGALDVVAPVHLAIGAAEESRALAAVRADMALYAGGMGARGRNFYHDLMCRFGYPEEAGRVQELYLAGRRQEAAEAVPEELARAVSLVGTEDVVRKRVAAFREAGVTTLSVVPTAATHAARVDAVGRLRDLAGPFG</sequence>
<protein>
    <submittedName>
        <fullName evidence="3">Probable F420-dependent oxidoreductase, Rv3520c family</fullName>
    </submittedName>
</protein>
<keyword evidence="1" id="KW-0560">Oxidoreductase</keyword>
<dbReference type="AlphaFoldDB" id="A0A1G7TQI4"/>
<dbReference type="InterPro" id="IPR019951">
    <property type="entry name" value="F420_OxRdatse_Rv3520c_pred"/>
</dbReference>
<dbReference type="CDD" id="cd01097">
    <property type="entry name" value="Tetrahydromethanopterin_reductase"/>
    <property type="match status" value="1"/>
</dbReference>
<dbReference type="InterPro" id="IPR050564">
    <property type="entry name" value="F420-G6PD/mer"/>
</dbReference>
<name>A0A1G7TQI4_9ACTN</name>
<dbReference type="Proteomes" id="UP000198614">
    <property type="component" value="Unassembled WGS sequence"/>
</dbReference>
<dbReference type="SUPFAM" id="SSF51679">
    <property type="entry name" value="Bacterial luciferase-like"/>
    <property type="match status" value="1"/>
</dbReference>
<dbReference type="Gene3D" id="3.20.20.30">
    <property type="entry name" value="Luciferase-like domain"/>
    <property type="match status" value="1"/>
</dbReference>
<feature type="domain" description="Luciferase-like" evidence="2">
    <location>
        <begin position="9"/>
        <end position="323"/>
    </location>
</feature>
<dbReference type="OrthoDB" id="5241778at2"/>
<dbReference type="InterPro" id="IPR036661">
    <property type="entry name" value="Luciferase-like_sf"/>
</dbReference>
<gene>
    <name evidence="3" type="ORF">SAMN05216260_118121</name>
</gene>
<evidence type="ECO:0000313" key="4">
    <source>
        <dbReference type="Proteomes" id="UP000198614"/>
    </source>
</evidence>
<dbReference type="PANTHER" id="PTHR43244:SF1">
    <property type="entry name" value="5,10-METHYLENETETRAHYDROMETHANOPTERIN REDUCTASE"/>
    <property type="match status" value="1"/>
</dbReference>
<dbReference type="NCBIfam" id="TIGR03559">
    <property type="entry name" value="F420_Rv3520c"/>
    <property type="match status" value="1"/>
</dbReference>
<evidence type="ECO:0000313" key="3">
    <source>
        <dbReference type="EMBL" id="SDG37593.1"/>
    </source>
</evidence>